<organism evidence="2 3">
    <name type="scientific">Panagrellus redivivus</name>
    <name type="common">Microworm</name>
    <dbReference type="NCBI Taxonomy" id="6233"/>
    <lineage>
        <taxon>Eukaryota</taxon>
        <taxon>Metazoa</taxon>
        <taxon>Ecdysozoa</taxon>
        <taxon>Nematoda</taxon>
        <taxon>Chromadorea</taxon>
        <taxon>Rhabditida</taxon>
        <taxon>Tylenchina</taxon>
        <taxon>Panagrolaimomorpha</taxon>
        <taxon>Panagrolaimoidea</taxon>
        <taxon>Panagrolaimidae</taxon>
        <taxon>Panagrellus</taxon>
    </lineage>
</organism>
<keyword evidence="1" id="KW-0472">Membrane</keyword>
<keyword evidence="1" id="KW-1133">Transmembrane helix</keyword>
<dbReference type="Proteomes" id="UP000492821">
    <property type="component" value="Unassembled WGS sequence"/>
</dbReference>
<feature type="transmembrane region" description="Helical" evidence="1">
    <location>
        <begin position="60"/>
        <end position="81"/>
    </location>
</feature>
<proteinExistence type="predicted"/>
<dbReference type="AlphaFoldDB" id="A0A7E4WDC6"/>
<dbReference type="WBParaSite" id="Pan_g9874.t1">
    <property type="protein sequence ID" value="Pan_g9874.t1"/>
    <property type="gene ID" value="Pan_g9874"/>
</dbReference>
<evidence type="ECO:0000313" key="3">
    <source>
        <dbReference type="WBParaSite" id="Pan_g9874.t1"/>
    </source>
</evidence>
<evidence type="ECO:0000313" key="2">
    <source>
        <dbReference type="Proteomes" id="UP000492821"/>
    </source>
</evidence>
<keyword evidence="2" id="KW-1185">Reference proteome</keyword>
<reference evidence="2" key="1">
    <citation type="journal article" date="2013" name="Genetics">
        <title>The draft genome and transcriptome of Panagrellus redivivus are shaped by the harsh demands of a free-living lifestyle.</title>
        <authorList>
            <person name="Srinivasan J."/>
            <person name="Dillman A.R."/>
            <person name="Macchietto M.G."/>
            <person name="Heikkinen L."/>
            <person name="Lakso M."/>
            <person name="Fracchia K.M."/>
            <person name="Antoshechkin I."/>
            <person name="Mortazavi A."/>
            <person name="Wong G."/>
            <person name="Sternberg P.W."/>
        </authorList>
    </citation>
    <scope>NUCLEOTIDE SEQUENCE [LARGE SCALE GENOMIC DNA]</scope>
    <source>
        <strain evidence="2">MT8872</strain>
    </source>
</reference>
<keyword evidence="1" id="KW-0812">Transmembrane</keyword>
<evidence type="ECO:0000256" key="1">
    <source>
        <dbReference type="SAM" id="Phobius"/>
    </source>
</evidence>
<name>A0A7E4WDC6_PANRE</name>
<sequence>MKVVIASFAAMAAVMYATNAALYKNAFNGPTRLLTHQKDLIYMCHEDIYAVFKAMRLSTMLNHMFLILNFALMINWIYAYYKQIEYRGKNFNPI</sequence>
<accession>A0A7E4WDC6</accession>
<protein>
    <submittedName>
        <fullName evidence="3">7TM_GPCR_Srx domain-containing protein</fullName>
    </submittedName>
</protein>
<reference evidence="3" key="2">
    <citation type="submission" date="2020-10" db="UniProtKB">
        <authorList>
            <consortium name="WormBaseParasite"/>
        </authorList>
    </citation>
    <scope>IDENTIFICATION</scope>
</reference>